<evidence type="ECO:0000313" key="3">
    <source>
        <dbReference type="Proteomes" id="UP000007110"/>
    </source>
</evidence>
<evidence type="ECO:0000313" key="2">
    <source>
        <dbReference type="EnsemblMetazoa" id="XP_030845695"/>
    </source>
</evidence>
<reference evidence="2" key="2">
    <citation type="submission" date="2021-01" db="UniProtKB">
        <authorList>
            <consortium name="EnsemblMetazoa"/>
        </authorList>
    </citation>
    <scope>IDENTIFICATION</scope>
</reference>
<feature type="compositionally biased region" description="Acidic residues" evidence="1">
    <location>
        <begin position="157"/>
        <end position="166"/>
    </location>
</feature>
<proteinExistence type="predicted"/>
<protein>
    <submittedName>
        <fullName evidence="2">Uncharacterized protein</fullName>
    </submittedName>
</protein>
<reference evidence="3" key="1">
    <citation type="submission" date="2015-02" db="EMBL/GenBank/DDBJ databases">
        <title>Genome sequencing for Strongylocentrotus purpuratus.</title>
        <authorList>
            <person name="Murali S."/>
            <person name="Liu Y."/>
            <person name="Vee V."/>
            <person name="English A."/>
            <person name="Wang M."/>
            <person name="Skinner E."/>
            <person name="Han Y."/>
            <person name="Muzny D.M."/>
            <person name="Worley K.C."/>
            <person name="Gibbs R.A."/>
        </authorList>
    </citation>
    <scope>NUCLEOTIDE SEQUENCE</scope>
</reference>
<feature type="compositionally biased region" description="Basic and acidic residues" evidence="1">
    <location>
        <begin position="134"/>
        <end position="156"/>
    </location>
</feature>
<feature type="compositionally biased region" description="Basic and acidic residues" evidence="1">
    <location>
        <begin position="21"/>
        <end position="51"/>
    </location>
</feature>
<keyword evidence="3" id="KW-1185">Reference proteome</keyword>
<feature type="compositionally biased region" description="Basic and acidic residues" evidence="1">
    <location>
        <begin position="167"/>
        <end position="179"/>
    </location>
</feature>
<evidence type="ECO:0000256" key="1">
    <source>
        <dbReference type="SAM" id="MobiDB-lite"/>
    </source>
</evidence>
<dbReference type="AlphaFoldDB" id="A0A7M7P5F1"/>
<dbReference type="EnsemblMetazoa" id="XM_030989835">
    <property type="protein sequence ID" value="XP_030845695"/>
    <property type="gene ID" value="LOC115918160"/>
</dbReference>
<dbReference type="KEGG" id="spu:115918160"/>
<dbReference type="RefSeq" id="XP_030845695.1">
    <property type="nucleotide sequence ID" value="XM_030989835.1"/>
</dbReference>
<feature type="compositionally biased region" description="Acidic residues" evidence="1">
    <location>
        <begin position="63"/>
        <end position="76"/>
    </location>
</feature>
<organism evidence="2 3">
    <name type="scientific">Strongylocentrotus purpuratus</name>
    <name type="common">Purple sea urchin</name>
    <dbReference type="NCBI Taxonomy" id="7668"/>
    <lineage>
        <taxon>Eukaryota</taxon>
        <taxon>Metazoa</taxon>
        <taxon>Echinodermata</taxon>
        <taxon>Eleutherozoa</taxon>
        <taxon>Echinozoa</taxon>
        <taxon>Echinoidea</taxon>
        <taxon>Euechinoidea</taxon>
        <taxon>Echinacea</taxon>
        <taxon>Camarodonta</taxon>
        <taxon>Echinidea</taxon>
        <taxon>Strongylocentrotidae</taxon>
        <taxon>Strongylocentrotus</taxon>
    </lineage>
</organism>
<accession>A0A7M7P5F1</accession>
<name>A0A7M7P5F1_STRPU</name>
<feature type="region of interest" description="Disordered" evidence="1">
    <location>
        <begin position="130"/>
        <end position="189"/>
    </location>
</feature>
<dbReference type="Proteomes" id="UP000007110">
    <property type="component" value="Unassembled WGS sequence"/>
</dbReference>
<dbReference type="GeneID" id="115918160"/>
<feature type="region of interest" description="Disordered" evidence="1">
    <location>
        <begin position="1"/>
        <end position="90"/>
    </location>
</feature>
<dbReference type="InParanoid" id="A0A7M7P5F1"/>
<sequence length="189" mass="21548">MDVESLNVPADEQNDTVNEGPRIDKEEIEHDVDDHYHTDGQDASRVRKHDGVDDDVSATSTDTADDEVEEDDDDMAEASSQGYDTDDDLDRHFFIDHHKVKDEMDNARGRREDNRIDHLERAVVLELEPLRQSANERRCQDRENYKTINDAHGDGKPDDDEDDRDGDGDPTKDPSDQKKNGTRIFLAVT</sequence>